<comment type="similarity">
    <text evidence="10">Belongs to the peptidase M48 family.</text>
</comment>
<dbReference type="Pfam" id="PF01435">
    <property type="entry name" value="Peptidase_M48"/>
    <property type="match status" value="1"/>
</dbReference>
<dbReference type="Gene3D" id="3.30.2010.10">
    <property type="entry name" value="Metalloproteases ('zincins'), catalytic domain"/>
    <property type="match status" value="1"/>
</dbReference>
<keyword evidence="13" id="KW-0346">Stress response</keyword>
<proteinExistence type="inferred from homology"/>
<keyword evidence="9 11" id="KW-0472">Membrane</keyword>
<organism evidence="13 14">
    <name type="scientific">Halogeometricum rufum</name>
    <dbReference type="NCBI Taxonomy" id="553469"/>
    <lineage>
        <taxon>Archaea</taxon>
        <taxon>Methanobacteriati</taxon>
        <taxon>Methanobacteriota</taxon>
        <taxon>Stenosarchaea group</taxon>
        <taxon>Halobacteria</taxon>
        <taxon>Halobacteriales</taxon>
        <taxon>Haloferacaceae</taxon>
        <taxon>Halogeometricum</taxon>
    </lineage>
</organism>
<feature type="transmembrane region" description="Helical" evidence="11">
    <location>
        <begin position="20"/>
        <end position="41"/>
    </location>
</feature>
<evidence type="ECO:0000256" key="4">
    <source>
        <dbReference type="ARBA" id="ARBA00022723"/>
    </source>
</evidence>
<name>A0A1I6HND5_9EURY</name>
<evidence type="ECO:0000313" key="14">
    <source>
        <dbReference type="Proteomes" id="UP000198531"/>
    </source>
</evidence>
<evidence type="ECO:0000256" key="5">
    <source>
        <dbReference type="ARBA" id="ARBA00022801"/>
    </source>
</evidence>
<keyword evidence="3 11" id="KW-0812">Transmembrane</keyword>
<dbReference type="PANTHER" id="PTHR43221:SF2">
    <property type="entry name" value="PROTEASE HTPX HOMOLOG"/>
    <property type="match status" value="1"/>
</dbReference>
<gene>
    <name evidence="13" type="ORF">SAMN04487947_2246</name>
</gene>
<dbReference type="GO" id="GO:0006508">
    <property type="term" value="P:proteolysis"/>
    <property type="evidence" value="ECO:0007669"/>
    <property type="project" value="UniProtKB-KW"/>
</dbReference>
<keyword evidence="4" id="KW-0479">Metal-binding</keyword>
<protein>
    <submittedName>
        <fullName evidence="13">Heat shock protein HtpX</fullName>
    </submittedName>
</protein>
<dbReference type="STRING" id="553469.SAMN04487947_2246"/>
<dbReference type="GO" id="GO:0004222">
    <property type="term" value="F:metalloendopeptidase activity"/>
    <property type="evidence" value="ECO:0007669"/>
    <property type="project" value="InterPro"/>
</dbReference>
<dbReference type="OrthoDB" id="28389at2157"/>
<dbReference type="RefSeq" id="WP_089807624.1">
    <property type="nucleotide sequence ID" value="NZ_FOYT01000002.1"/>
</dbReference>
<dbReference type="AlphaFoldDB" id="A0A1I6HND5"/>
<comment type="cofactor">
    <cofactor evidence="10">
        <name>Zn(2+)</name>
        <dbReference type="ChEBI" id="CHEBI:29105"/>
    </cofactor>
    <text evidence="10">Binds 1 zinc ion per subunit.</text>
</comment>
<reference evidence="14" key="1">
    <citation type="submission" date="2016-10" db="EMBL/GenBank/DDBJ databases">
        <authorList>
            <person name="Varghese N."/>
            <person name="Submissions S."/>
        </authorList>
    </citation>
    <scope>NUCLEOTIDE SEQUENCE [LARGE SCALE GENOMIC DNA]</scope>
    <source>
        <strain evidence="14">CGMCC 1.7736</strain>
    </source>
</reference>
<sequence>MSQSARHVGRDRAVSVGLYLRMGAVVALLLGAPVGAILYLLFGTHDVTNPVGVAGAVVVGTVALGGVQYAFGVRSTLDGVDAAAIDAADAPGLVARVERLADEMDIATPTLYVASLGGPNAFAVGRRGSGAVVLSSELLRELDADEVVGVAAHELAHLRHRDSVLMTAATTIRRVVVTLVTAAAAFAVLLAAVLVEGSNDRGRSGVDWERTSALLVGGALVATTNVYLLLTMALSRHREFAADAAAARAVGDHRGLVSALKTIETAARRRGEPATDSATAALCIRGSVRSRLAGLFASHPPTAARIHALERRFGTPDDASVKSATP</sequence>
<dbReference type="GO" id="GO:0046872">
    <property type="term" value="F:metal ion binding"/>
    <property type="evidence" value="ECO:0007669"/>
    <property type="project" value="UniProtKB-KW"/>
</dbReference>
<accession>A0A1I6HND5</accession>
<evidence type="ECO:0000313" key="13">
    <source>
        <dbReference type="EMBL" id="SFR55790.1"/>
    </source>
</evidence>
<keyword evidence="14" id="KW-1185">Reference proteome</keyword>
<keyword evidence="7 11" id="KW-1133">Transmembrane helix</keyword>
<feature type="transmembrane region" description="Helical" evidence="11">
    <location>
        <begin position="53"/>
        <end position="71"/>
    </location>
</feature>
<dbReference type="PANTHER" id="PTHR43221">
    <property type="entry name" value="PROTEASE HTPX"/>
    <property type="match status" value="1"/>
</dbReference>
<evidence type="ECO:0000256" key="6">
    <source>
        <dbReference type="ARBA" id="ARBA00022833"/>
    </source>
</evidence>
<dbReference type="InterPro" id="IPR050083">
    <property type="entry name" value="HtpX_protease"/>
</dbReference>
<evidence type="ECO:0000256" key="1">
    <source>
        <dbReference type="ARBA" id="ARBA00022475"/>
    </source>
</evidence>
<feature type="domain" description="Peptidase M48" evidence="12">
    <location>
        <begin position="92"/>
        <end position="312"/>
    </location>
</feature>
<evidence type="ECO:0000256" key="3">
    <source>
        <dbReference type="ARBA" id="ARBA00022692"/>
    </source>
</evidence>
<keyword evidence="8 10" id="KW-0482">Metalloprotease</keyword>
<evidence type="ECO:0000256" key="10">
    <source>
        <dbReference type="RuleBase" id="RU003983"/>
    </source>
</evidence>
<evidence type="ECO:0000259" key="12">
    <source>
        <dbReference type="Pfam" id="PF01435"/>
    </source>
</evidence>
<keyword evidence="2 10" id="KW-0645">Protease</keyword>
<dbReference type="EMBL" id="FOYT01000002">
    <property type="protein sequence ID" value="SFR55790.1"/>
    <property type="molecule type" value="Genomic_DNA"/>
</dbReference>
<dbReference type="InterPro" id="IPR001915">
    <property type="entry name" value="Peptidase_M48"/>
</dbReference>
<evidence type="ECO:0000256" key="2">
    <source>
        <dbReference type="ARBA" id="ARBA00022670"/>
    </source>
</evidence>
<feature type="transmembrane region" description="Helical" evidence="11">
    <location>
        <begin position="214"/>
        <end position="234"/>
    </location>
</feature>
<keyword evidence="5 10" id="KW-0378">Hydrolase</keyword>
<evidence type="ECO:0000256" key="8">
    <source>
        <dbReference type="ARBA" id="ARBA00023049"/>
    </source>
</evidence>
<evidence type="ECO:0000256" key="7">
    <source>
        <dbReference type="ARBA" id="ARBA00022989"/>
    </source>
</evidence>
<evidence type="ECO:0000256" key="9">
    <source>
        <dbReference type="ARBA" id="ARBA00023136"/>
    </source>
</evidence>
<feature type="transmembrane region" description="Helical" evidence="11">
    <location>
        <begin position="175"/>
        <end position="194"/>
    </location>
</feature>
<evidence type="ECO:0000256" key="11">
    <source>
        <dbReference type="SAM" id="Phobius"/>
    </source>
</evidence>
<keyword evidence="6 10" id="KW-0862">Zinc</keyword>
<dbReference type="Proteomes" id="UP000198531">
    <property type="component" value="Unassembled WGS sequence"/>
</dbReference>
<keyword evidence="1" id="KW-1003">Cell membrane</keyword>